<sequence length="376" mass="42184">MVAVIQWIAMVVAILYLFLKYRKAKNTDWRRRRAIRHHQALKDISCFKRDANALEMETEIDKEMDSVITHAAVSDKYIIKQEVDSFVTHKYNSKGEKSSADVMKGGDYKVRTKYPYRSEGQSRSTKQQPVMRNNQDSHINGSHLCPSSGRQANLTAACGILDECVMVNVKATEETYVIIRRLNSTGNQSDKGLIYCNEFVGDKVTGEAIVTSFAGLRRRFNSAVGLLQMAAATQGHINCNASVIVYGLFRVRCAVGWPLGKIGCSSEGGSSRARVQLALQLTTLRERLMTERWTATRKNDNLTVLNQQANMVGSVELSNRAPEVKLMHDLSRRHAFFCWASKPSDCSDSFCDVITFIDESGGDGLWYPDSILLYIL</sequence>
<reference evidence="3 4" key="1">
    <citation type="submission" date="2015-01" db="EMBL/GenBank/DDBJ databases">
        <title>Evolution of Trichinella species and genotypes.</title>
        <authorList>
            <person name="Korhonen P.K."/>
            <person name="Edoardo P."/>
            <person name="Giuseppe L.R."/>
            <person name="Gasser R.B."/>
        </authorList>
    </citation>
    <scope>NUCLEOTIDE SEQUENCE [LARGE SCALE GENOMIC DNA]</scope>
    <source>
        <strain evidence="3">ISS37</strain>
    </source>
</reference>
<accession>A0A0V0REE0</accession>
<keyword evidence="2" id="KW-1133">Transmembrane helix</keyword>
<proteinExistence type="predicted"/>
<dbReference type="Proteomes" id="UP000054630">
    <property type="component" value="Unassembled WGS sequence"/>
</dbReference>
<evidence type="ECO:0000256" key="1">
    <source>
        <dbReference type="SAM" id="MobiDB-lite"/>
    </source>
</evidence>
<evidence type="ECO:0000313" key="4">
    <source>
        <dbReference type="Proteomes" id="UP000054630"/>
    </source>
</evidence>
<keyword evidence="2" id="KW-0812">Transmembrane</keyword>
<evidence type="ECO:0000256" key="2">
    <source>
        <dbReference type="SAM" id="Phobius"/>
    </source>
</evidence>
<feature type="region of interest" description="Disordered" evidence="1">
    <location>
        <begin position="113"/>
        <end position="142"/>
    </location>
</feature>
<keyword evidence="2" id="KW-0472">Membrane</keyword>
<dbReference type="AlphaFoldDB" id="A0A0V0REE0"/>
<feature type="compositionally biased region" description="Polar residues" evidence="1">
    <location>
        <begin position="119"/>
        <end position="140"/>
    </location>
</feature>
<comment type="caution">
    <text evidence="3">The sequence shown here is derived from an EMBL/GenBank/DDBJ whole genome shotgun (WGS) entry which is preliminary data.</text>
</comment>
<evidence type="ECO:0000313" key="3">
    <source>
        <dbReference type="EMBL" id="KRX12865.1"/>
    </source>
</evidence>
<feature type="transmembrane region" description="Helical" evidence="2">
    <location>
        <begin position="6"/>
        <end position="22"/>
    </location>
</feature>
<keyword evidence="4" id="KW-1185">Reference proteome</keyword>
<protein>
    <submittedName>
        <fullName evidence="3">Uncharacterized protein</fullName>
    </submittedName>
</protein>
<name>A0A0V0REE0_9BILA</name>
<gene>
    <name evidence="3" type="ORF">T07_10373</name>
</gene>
<organism evidence="3 4">
    <name type="scientific">Trichinella nelsoni</name>
    <dbReference type="NCBI Taxonomy" id="6336"/>
    <lineage>
        <taxon>Eukaryota</taxon>
        <taxon>Metazoa</taxon>
        <taxon>Ecdysozoa</taxon>
        <taxon>Nematoda</taxon>
        <taxon>Enoplea</taxon>
        <taxon>Dorylaimia</taxon>
        <taxon>Trichinellida</taxon>
        <taxon>Trichinellidae</taxon>
        <taxon>Trichinella</taxon>
    </lineage>
</organism>
<dbReference type="OrthoDB" id="5931491at2759"/>
<dbReference type="EMBL" id="JYDL01000255">
    <property type="protein sequence ID" value="KRX12865.1"/>
    <property type="molecule type" value="Genomic_DNA"/>
</dbReference>